<comment type="similarity">
    <text evidence="5">Belongs to the DEAD box helicase family.</text>
</comment>
<evidence type="ECO:0000259" key="9">
    <source>
        <dbReference type="PROSITE" id="PS51194"/>
    </source>
</evidence>
<dbReference type="Pfam" id="PF00271">
    <property type="entry name" value="Helicase_C"/>
    <property type="match status" value="1"/>
</dbReference>
<dbReference type="GO" id="GO:0005829">
    <property type="term" value="C:cytosol"/>
    <property type="evidence" value="ECO:0007669"/>
    <property type="project" value="TreeGrafter"/>
</dbReference>
<dbReference type="EMBL" id="JAQQAL010000035">
    <property type="protein sequence ID" value="MDC7227831.1"/>
    <property type="molecule type" value="Genomic_DNA"/>
</dbReference>
<feature type="domain" description="Helicase ATP-binding" evidence="8">
    <location>
        <begin position="33"/>
        <end position="204"/>
    </location>
</feature>
<keyword evidence="1" id="KW-0547">Nucleotide-binding</keyword>
<evidence type="ECO:0000256" key="4">
    <source>
        <dbReference type="ARBA" id="ARBA00022840"/>
    </source>
</evidence>
<dbReference type="CDD" id="cd12252">
    <property type="entry name" value="RRM_DbpA"/>
    <property type="match status" value="1"/>
</dbReference>
<dbReference type="CDD" id="cd00268">
    <property type="entry name" value="DEADc"/>
    <property type="match status" value="1"/>
</dbReference>
<dbReference type="InterPro" id="IPR014001">
    <property type="entry name" value="Helicase_ATP-bd"/>
</dbReference>
<dbReference type="GO" id="GO:0003676">
    <property type="term" value="F:nucleic acid binding"/>
    <property type="evidence" value="ECO:0007669"/>
    <property type="project" value="InterPro"/>
</dbReference>
<accession>A0AAJ1IIU1</accession>
<dbReference type="Gene3D" id="3.40.50.300">
    <property type="entry name" value="P-loop containing nucleotide triphosphate hydrolases"/>
    <property type="match status" value="2"/>
</dbReference>
<dbReference type="CDD" id="cd18787">
    <property type="entry name" value="SF2_C_DEAD"/>
    <property type="match status" value="1"/>
</dbReference>
<sequence>MKFTELNLDPRVLKAIEELGFEYPTPIQEKVIPKIIENTGDVVGLAQTGTGKTAAFSLPVLEKIDTGSRGAQALVLCPTRELCLQIARDVESYTRYIKGFRAAAVYGGAAYGPQIKELKAGAQFIIATPGRLADLIEKGKVDFDSLKYLILDEADIMLNMGFKDELDAIVGALPFNRTSLLFSATMPREVEEIAKRYMHDAEEVSAGKKNAGAETVTHSYYTVHAKDKFQALKRLVDFYPGIYGIVFCKTRASARSIAEKMIKEGYSADALHGDLSQEQREYIMGKFRERGLQLLVATDVAARGLDVKNLTHVINYDLPDEIEIYNHRSGRTGRAGSTGISLSIINMKERGRIRRIEKNLGRKITEAQIPGKQEICEAQLISLIEKVKTVNVDEDMIGPYMGVIEEKLAGFTGEELVKKFVSLEFNRFLDFYKNLEDFKPVKQGNDLDFRSNRDYSRDRRNDRGGYKGHRGSEGRQRGRRRDRADSADYSWLKINLGRRDGISPPELMKMINQNTRGKTVDFGRIDIQPTSTRFQIEKGAADFLTQALRRKVHNGKRIRIEQ</sequence>
<dbReference type="InterPro" id="IPR011545">
    <property type="entry name" value="DEAD/DEAH_box_helicase_dom"/>
</dbReference>
<proteinExistence type="inferred from homology"/>
<dbReference type="PANTHER" id="PTHR47959">
    <property type="entry name" value="ATP-DEPENDENT RNA HELICASE RHLE-RELATED"/>
    <property type="match status" value="1"/>
</dbReference>
<dbReference type="Pfam" id="PF00270">
    <property type="entry name" value="DEAD"/>
    <property type="match status" value="1"/>
</dbReference>
<evidence type="ECO:0000256" key="5">
    <source>
        <dbReference type="ARBA" id="ARBA00038437"/>
    </source>
</evidence>
<protein>
    <submittedName>
        <fullName evidence="11">DEAD/DEAH box helicase</fullName>
    </submittedName>
</protein>
<dbReference type="PROSITE" id="PS51192">
    <property type="entry name" value="HELICASE_ATP_BIND_1"/>
    <property type="match status" value="1"/>
</dbReference>
<dbReference type="SMART" id="SM00490">
    <property type="entry name" value="HELICc"/>
    <property type="match status" value="1"/>
</dbReference>
<dbReference type="AlphaFoldDB" id="A0AAJ1IIU1"/>
<dbReference type="InterPro" id="IPR044742">
    <property type="entry name" value="DEAD/DEAH_RhlB"/>
</dbReference>
<evidence type="ECO:0000256" key="2">
    <source>
        <dbReference type="ARBA" id="ARBA00022801"/>
    </source>
</evidence>
<dbReference type="GO" id="GO:0005524">
    <property type="term" value="F:ATP binding"/>
    <property type="evidence" value="ECO:0007669"/>
    <property type="project" value="UniProtKB-KW"/>
</dbReference>
<dbReference type="PANTHER" id="PTHR47959:SF13">
    <property type="entry name" value="ATP-DEPENDENT RNA HELICASE RHLE"/>
    <property type="match status" value="1"/>
</dbReference>
<keyword evidence="2" id="KW-0378">Hydrolase</keyword>
<evidence type="ECO:0000259" key="8">
    <source>
        <dbReference type="PROSITE" id="PS51192"/>
    </source>
</evidence>
<dbReference type="InterPro" id="IPR050079">
    <property type="entry name" value="DEAD_box_RNA_helicase"/>
</dbReference>
<dbReference type="InterPro" id="IPR001650">
    <property type="entry name" value="Helicase_C-like"/>
</dbReference>
<evidence type="ECO:0000313" key="11">
    <source>
        <dbReference type="EMBL" id="MDC7227831.1"/>
    </source>
</evidence>
<keyword evidence="4" id="KW-0067">ATP-binding</keyword>
<organism evidence="11 12">
    <name type="scientific">Candidatus Thalassospirochaeta sargassi</name>
    <dbReference type="NCBI Taxonomy" id="3119039"/>
    <lineage>
        <taxon>Bacteria</taxon>
        <taxon>Pseudomonadati</taxon>
        <taxon>Spirochaetota</taxon>
        <taxon>Spirochaetia</taxon>
        <taxon>Spirochaetales</taxon>
        <taxon>Spirochaetaceae</taxon>
        <taxon>Candidatus Thalassospirochaeta</taxon>
    </lineage>
</organism>
<feature type="domain" description="DEAD-box RNA helicase Q" evidence="10">
    <location>
        <begin position="1"/>
        <end position="29"/>
    </location>
</feature>
<dbReference type="Proteomes" id="UP001221217">
    <property type="component" value="Unassembled WGS sequence"/>
</dbReference>
<feature type="region of interest" description="Disordered" evidence="7">
    <location>
        <begin position="449"/>
        <end position="484"/>
    </location>
</feature>
<dbReference type="InterPro" id="IPR005580">
    <property type="entry name" value="DbpA/CsdA_RNA-bd_dom"/>
</dbReference>
<gene>
    <name evidence="11" type="ORF">PQJ61_13785</name>
</gene>
<name>A0AAJ1IIU1_9SPIO</name>
<dbReference type="InterPro" id="IPR014014">
    <property type="entry name" value="RNA_helicase_DEAD_Q_motif"/>
</dbReference>
<dbReference type="PROSITE" id="PS51194">
    <property type="entry name" value="HELICASE_CTER"/>
    <property type="match status" value="1"/>
</dbReference>
<evidence type="ECO:0000259" key="10">
    <source>
        <dbReference type="PROSITE" id="PS51195"/>
    </source>
</evidence>
<dbReference type="GO" id="GO:0016787">
    <property type="term" value="F:hydrolase activity"/>
    <property type="evidence" value="ECO:0007669"/>
    <property type="project" value="UniProtKB-KW"/>
</dbReference>
<comment type="caution">
    <text evidence="11">The sequence shown here is derived from an EMBL/GenBank/DDBJ whole genome shotgun (WGS) entry which is preliminary data.</text>
</comment>
<evidence type="ECO:0000256" key="7">
    <source>
        <dbReference type="SAM" id="MobiDB-lite"/>
    </source>
</evidence>
<dbReference type="SUPFAM" id="SSF52540">
    <property type="entry name" value="P-loop containing nucleoside triphosphate hydrolases"/>
    <property type="match status" value="1"/>
</dbReference>
<evidence type="ECO:0000256" key="6">
    <source>
        <dbReference type="PROSITE-ProRule" id="PRU00552"/>
    </source>
</evidence>
<dbReference type="InterPro" id="IPR027417">
    <property type="entry name" value="P-loop_NTPase"/>
</dbReference>
<evidence type="ECO:0000256" key="3">
    <source>
        <dbReference type="ARBA" id="ARBA00022806"/>
    </source>
</evidence>
<dbReference type="Pfam" id="PF03880">
    <property type="entry name" value="DbpA"/>
    <property type="match status" value="1"/>
</dbReference>
<reference evidence="11 12" key="1">
    <citation type="submission" date="2022-12" db="EMBL/GenBank/DDBJ databases">
        <title>Metagenome assembled genome from gulf of manar.</title>
        <authorList>
            <person name="Kohli P."/>
            <person name="Pk S."/>
            <person name="Venkata Ramana C."/>
            <person name="Sasikala C."/>
        </authorList>
    </citation>
    <scope>NUCLEOTIDE SEQUENCE [LARGE SCALE GENOMIC DNA]</scope>
    <source>
        <strain evidence="11">JB008</strain>
    </source>
</reference>
<dbReference type="SMART" id="SM00487">
    <property type="entry name" value="DEXDc"/>
    <property type="match status" value="1"/>
</dbReference>
<feature type="short sequence motif" description="Q motif" evidence="6">
    <location>
        <begin position="1"/>
        <end position="29"/>
    </location>
</feature>
<dbReference type="Gene3D" id="3.30.70.330">
    <property type="match status" value="1"/>
</dbReference>
<evidence type="ECO:0000256" key="1">
    <source>
        <dbReference type="ARBA" id="ARBA00022741"/>
    </source>
</evidence>
<dbReference type="InterPro" id="IPR012677">
    <property type="entry name" value="Nucleotide-bd_a/b_plait_sf"/>
</dbReference>
<keyword evidence="3 11" id="KW-0347">Helicase</keyword>
<dbReference type="GO" id="GO:0003724">
    <property type="term" value="F:RNA helicase activity"/>
    <property type="evidence" value="ECO:0007669"/>
    <property type="project" value="InterPro"/>
</dbReference>
<dbReference type="PROSITE" id="PS51195">
    <property type="entry name" value="Q_MOTIF"/>
    <property type="match status" value="1"/>
</dbReference>
<evidence type="ECO:0000313" key="12">
    <source>
        <dbReference type="Proteomes" id="UP001221217"/>
    </source>
</evidence>
<feature type="domain" description="Helicase C-terminal" evidence="9">
    <location>
        <begin position="231"/>
        <end position="375"/>
    </location>
</feature>